<name>E1SN06_FERBD</name>
<evidence type="ECO:0000313" key="1">
    <source>
        <dbReference type="EMBL" id="ADN77664.1"/>
    </source>
</evidence>
<dbReference type="KEGG" id="fbl:Fbal_3466"/>
<dbReference type="AlphaFoldDB" id="E1SN06"/>
<sequence>MKMCLKHQGGSALVMAVFVLTVMLLLGTALLRSLAQESDNVGLEVTGTRSWAAAQSGIDWALAQTLNRSTTAASAACAAANTTLSPGNGLADSAAFDRCRVTVTCDYRAAFASDEAQHGFELSASAECGADTLRVSRTVEALAYD</sequence>
<dbReference type="STRING" id="550540.Fbal_3466"/>
<proteinExistence type="predicted"/>
<reference evidence="1 2" key="1">
    <citation type="journal article" date="2010" name="Stand. Genomic Sci.">
        <title>Complete genome sequence of Ferrimonas balearica type strain (PAT).</title>
        <authorList>
            <person name="Nolan M."/>
            <person name="Sikorski J."/>
            <person name="Davenport K."/>
            <person name="Lucas S."/>
            <person name="Glavina Del Rio T."/>
            <person name="Tice H."/>
            <person name="Cheng J."/>
            <person name="Goodwin L."/>
            <person name="Pitluck S."/>
            <person name="Liolios K."/>
            <person name="Ivanova N."/>
            <person name="Mavromatis K."/>
            <person name="Ovchinnikova G."/>
            <person name="Pati A."/>
            <person name="Chen A."/>
            <person name="Palaniappan K."/>
            <person name="Land M."/>
            <person name="Hauser L."/>
            <person name="Chang Y."/>
            <person name="Jeffries C."/>
            <person name="Tapia R."/>
            <person name="Brettin T."/>
            <person name="Detter J."/>
            <person name="Han C."/>
            <person name="Yasawong M."/>
            <person name="Rohde M."/>
            <person name="Tindall B."/>
            <person name="Goker M."/>
            <person name="Woyke T."/>
            <person name="Bristow J."/>
            <person name="Eisen J."/>
            <person name="Markowitz V."/>
            <person name="Hugenholtz P."/>
            <person name="Kyrpides N."/>
            <person name="Klenk H."/>
            <person name="Lapidus A."/>
        </authorList>
    </citation>
    <scope>NUCLEOTIDE SEQUENCE [LARGE SCALE GENOMIC DNA]</scope>
    <source>
        <strain evidence="2">DSM 9799 / CCM 4581 / KCTC 23876 / PAT</strain>
    </source>
</reference>
<dbReference type="EMBL" id="CP002209">
    <property type="protein sequence ID" value="ADN77664.1"/>
    <property type="molecule type" value="Genomic_DNA"/>
</dbReference>
<dbReference type="HOGENOM" id="CLU_123901_1_0_6"/>
<dbReference type="eggNOG" id="COG4726">
    <property type="taxonomic scope" value="Bacteria"/>
</dbReference>
<gene>
    <name evidence="1" type="ordered locus">Fbal_3466</name>
</gene>
<evidence type="ECO:0000313" key="2">
    <source>
        <dbReference type="Proteomes" id="UP000006683"/>
    </source>
</evidence>
<dbReference type="OrthoDB" id="6401889at2"/>
<keyword evidence="2" id="KW-1185">Reference proteome</keyword>
<organism evidence="1 2">
    <name type="scientific">Ferrimonas balearica (strain DSM 9799 / CCM 4581 / KCTC 23876 / PAT)</name>
    <dbReference type="NCBI Taxonomy" id="550540"/>
    <lineage>
        <taxon>Bacteria</taxon>
        <taxon>Pseudomonadati</taxon>
        <taxon>Pseudomonadota</taxon>
        <taxon>Gammaproteobacteria</taxon>
        <taxon>Alteromonadales</taxon>
        <taxon>Ferrimonadaceae</taxon>
        <taxon>Ferrimonas</taxon>
    </lineage>
</organism>
<accession>E1SN06</accession>
<dbReference type="Proteomes" id="UP000006683">
    <property type="component" value="Chromosome"/>
</dbReference>
<protein>
    <submittedName>
        <fullName evidence="1">MSHA biogenesis protein MshP</fullName>
    </submittedName>
</protein>